<protein>
    <recommendedName>
        <fullName evidence="10">dITP/XTP pyrophosphatase</fullName>
        <ecNumber evidence="10">3.6.1.66</ecNumber>
    </recommendedName>
    <alternativeName>
        <fullName evidence="10">Non-canonical purine NTP pyrophosphatase</fullName>
    </alternativeName>
    <alternativeName>
        <fullName evidence="10">Non-standard purine NTP pyrophosphatase</fullName>
    </alternativeName>
    <alternativeName>
        <fullName evidence="10">Nucleoside-triphosphate diphosphatase</fullName>
    </alternativeName>
    <alternativeName>
        <fullName evidence="10">Nucleoside-triphosphate pyrophosphatase</fullName>
        <shortName evidence="10">NTPase</shortName>
    </alternativeName>
</protein>
<dbReference type="NCBIfam" id="TIGR00042">
    <property type="entry name" value="RdgB/HAM1 family non-canonical purine NTP pyrophosphatase"/>
    <property type="match status" value="1"/>
</dbReference>
<dbReference type="InterPro" id="IPR020922">
    <property type="entry name" value="dITP/XTP_pyrophosphatase"/>
</dbReference>
<comment type="catalytic activity">
    <reaction evidence="8 10">
        <text>dITP + H2O = dIMP + diphosphate + H(+)</text>
        <dbReference type="Rhea" id="RHEA:28342"/>
        <dbReference type="ChEBI" id="CHEBI:15377"/>
        <dbReference type="ChEBI" id="CHEBI:15378"/>
        <dbReference type="ChEBI" id="CHEBI:33019"/>
        <dbReference type="ChEBI" id="CHEBI:61194"/>
        <dbReference type="ChEBI" id="CHEBI:61382"/>
        <dbReference type="EC" id="3.6.1.66"/>
    </reaction>
</comment>
<dbReference type="PANTHER" id="PTHR11067">
    <property type="entry name" value="INOSINE TRIPHOSPHATE PYROPHOSPHATASE/HAM1 PROTEIN"/>
    <property type="match status" value="1"/>
</dbReference>
<keyword evidence="3 10" id="KW-0479">Metal-binding</keyword>
<feature type="binding site" evidence="10">
    <location>
        <position position="65"/>
    </location>
    <ligand>
        <name>substrate</name>
    </ligand>
</feature>
<evidence type="ECO:0000256" key="2">
    <source>
        <dbReference type="ARBA" id="ARBA00011738"/>
    </source>
</evidence>
<dbReference type="GeneID" id="59148852"/>
<evidence type="ECO:0000256" key="6">
    <source>
        <dbReference type="ARBA" id="ARBA00022842"/>
    </source>
</evidence>
<sequence>MKLYLATSNRHKVEEVALALARYGVEVVAVRAEKLEIQSRSLEEIALTAAKNLREMDAPVAVEDAGLFIHALKGFPGPYSHYVYDTIGIPGVLKLLEGVEDRRAVFVSVIAVKTPDGRVEAFRGEVEGNITREPRGTRGFGFDPIFQPLGADKTFAEMSVNEKNEYSHRARAARALAEWLMKNFQATSRIE</sequence>
<keyword evidence="7 10" id="KW-0546">Nucleotide metabolism</keyword>
<dbReference type="GO" id="GO:0046872">
    <property type="term" value="F:metal ion binding"/>
    <property type="evidence" value="ECO:0007669"/>
    <property type="project" value="UniProtKB-KW"/>
</dbReference>
<dbReference type="KEGG" id="thel:IG193_03110"/>
<evidence type="ECO:0000256" key="5">
    <source>
        <dbReference type="ARBA" id="ARBA00022801"/>
    </source>
</evidence>
<comment type="similarity">
    <text evidence="1 10 11">Belongs to the HAM1 NTPase family.</text>
</comment>
<feature type="binding site" evidence="10">
    <location>
        <begin position="140"/>
        <end position="143"/>
    </location>
    <ligand>
        <name>substrate</name>
    </ligand>
</feature>
<evidence type="ECO:0000256" key="4">
    <source>
        <dbReference type="ARBA" id="ARBA00022741"/>
    </source>
</evidence>
<comment type="function">
    <text evidence="10">Pyrophosphatase that catalyzes the hydrolysis of nucleoside triphosphates to their monophosphate derivatives, with a high preference for the non-canonical purine nucleotides XTP (xanthosine triphosphate), dITP (deoxyinosine triphosphate) and ITP. Seems to function as a house-cleaning enzyme that removes non-canonical purine nucleotides from the nucleotide pool, thus preventing their incorporation into DNA/RNA and avoiding chromosomal lesions.</text>
</comment>
<evidence type="ECO:0000313" key="13">
    <source>
        <dbReference type="Proteomes" id="UP000594121"/>
    </source>
</evidence>
<evidence type="ECO:0000256" key="10">
    <source>
        <dbReference type="HAMAP-Rule" id="MF_01405"/>
    </source>
</evidence>
<evidence type="ECO:0000256" key="8">
    <source>
        <dbReference type="ARBA" id="ARBA00051875"/>
    </source>
</evidence>
<dbReference type="InParanoid" id="A0A7L9FKJ3"/>
<dbReference type="GO" id="GO:0035870">
    <property type="term" value="F:dITP diphosphatase activity"/>
    <property type="evidence" value="ECO:0007669"/>
    <property type="project" value="UniProtKB-UniRule"/>
</dbReference>
<dbReference type="FunCoup" id="A0A7L9FKJ3">
    <property type="interactions" value="173"/>
</dbReference>
<dbReference type="AlphaFoldDB" id="A0A7L9FKJ3"/>
<dbReference type="GO" id="GO:0036222">
    <property type="term" value="F:XTP diphosphatase activity"/>
    <property type="evidence" value="ECO:0007669"/>
    <property type="project" value="UniProtKB-UniRule"/>
</dbReference>
<feature type="binding site" evidence="10">
    <location>
        <position position="64"/>
    </location>
    <ligand>
        <name>Mg(2+)</name>
        <dbReference type="ChEBI" id="CHEBI:18420"/>
    </ligand>
</feature>
<dbReference type="SUPFAM" id="SSF52972">
    <property type="entry name" value="ITPase-like"/>
    <property type="match status" value="1"/>
</dbReference>
<dbReference type="GO" id="GO:0009146">
    <property type="term" value="P:purine nucleoside triphosphate catabolic process"/>
    <property type="evidence" value="ECO:0007669"/>
    <property type="project" value="UniProtKB-UniRule"/>
</dbReference>
<dbReference type="InterPro" id="IPR029001">
    <property type="entry name" value="ITPase-like_fam"/>
</dbReference>
<dbReference type="EMBL" id="CP062310">
    <property type="protein sequence ID" value="QOJ79464.1"/>
    <property type="molecule type" value="Genomic_DNA"/>
</dbReference>
<dbReference type="FunFam" id="3.90.950.10:FF:000001">
    <property type="entry name" value="dITP/XTP pyrophosphatase"/>
    <property type="match status" value="1"/>
</dbReference>
<feature type="binding site" evidence="10">
    <location>
        <position position="36"/>
    </location>
    <ligand>
        <name>Mg(2+)</name>
        <dbReference type="ChEBI" id="CHEBI:18420"/>
    </ligand>
</feature>
<keyword evidence="5 10" id="KW-0378">Hydrolase</keyword>
<dbReference type="GO" id="GO:0036220">
    <property type="term" value="F:ITP diphosphatase activity"/>
    <property type="evidence" value="ECO:0007669"/>
    <property type="project" value="UniProtKB-UniRule"/>
</dbReference>
<name>A0A7L9FKJ3_9CREN</name>
<comment type="subunit">
    <text evidence="2 10">Homodimer.</text>
</comment>
<dbReference type="CDD" id="cd00515">
    <property type="entry name" value="HAM1"/>
    <property type="match status" value="1"/>
</dbReference>
<dbReference type="RefSeq" id="WP_192819436.1">
    <property type="nucleotide sequence ID" value="NZ_CP062310.1"/>
</dbReference>
<keyword evidence="13" id="KW-1185">Reference proteome</keyword>
<evidence type="ECO:0000256" key="11">
    <source>
        <dbReference type="RuleBase" id="RU003781"/>
    </source>
</evidence>
<dbReference type="PANTHER" id="PTHR11067:SF9">
    <property type="entry name" value="INOSINE TRIPHOSPHATE PYROPHOSPHATASE"/>
    <property type="match status" value="1"/>
</dbReference>
<evidence type="ECO:0000256" key="9">
    <source>
        <dbReference type="ARBA" id="ARBA00052017"/>
    </source>
</evidence>
<dbReference type="Gene3D" id="3.90.950.10">
    <property type="match status" value="1"/>
</dbReference>
<feature type="binding site" evidence="10">
    <location>
        <begin position="168"/>
        <end position="169"/>
    </location>
    <ligand>
        <name>substrate</name>
    </ligand>
</feature>
<comment type="catalytic activity">
    <reaction evidence="10">
        <text>ITP + H2O = IMP + diphosphate + H(+)</text>
        <dbReference type="Rhea" id="RHEA:29399"/>
        <dbReference type="ChEBI" id="CHEBI:15377"/>
        <dbReference type="ChEBI" id="CHEBI:15378"/>
        <dbReference type="ChEBI" id="CHEBI:33019"/>
        <dbReference type="ChEBI" id="CHEBI:58053"/>
        <dbReference type="ChEBI" id="CHEBI:61402"/>
        <dbReference type="EC" id="3.6.1.66"/>
    </reaction>
</comment>
<dbReference type="GO" id="GO:0005737">
    <property type="term" value="C:cytoplasm"/>
    <property type="evidence" value="ECO:0007669"/>
    <property type="project" value="TreeGrafter"/>
</dbReference>
<evidence type="ECO:0000313" key="12">
    <source>
        <dbReference type="EMBL" id="QOJ79464.1"/>
    </source>
</evidence>
<keyword evidence="4 10" id="KW-0547">Nucleotide-binding</keyword>
<dbReference type="GO" id="GO:0009117">
    <property type="term" value="P:nucleotide metabolic process"/>
    <property type="evidence" value="ECO:0007669"/>
    <property type="project" value="UniProtKB-KW"/>
</dbReference>
<dbReference type="GO" id="GO:0000166">
    <property type="term" value="F:nucleotide binding"/>
    <property type="evidence" value="ECO:0007669"/>
    <property type="project" value="UniProtKB-KW"/>
</dbReference>
<evidence type="ECO:0000256" key="7">
    <source>
        <dbReference type="ARBA" id="ARBA00023080"/>
    </source>
</evidence>
<reference evidence="12 13" key="1">
    <citation type="submission" date="2020-10" db="EMBL/GenBank/DDBJ databases">
        <title>Thermofilum lucidum 3507LT sp. nov. a novel member of Thermofilaceae family isolated from Chile hot spring, and proposal of description order Thermofilales.</title>
        <authorList>
            <person name="Zayulina K.S."/>
            <person name="Elcheninov A.G."/>
            <person name="Toshchakov S.V."/>
            <person name="Kublanov I.V."/>
        </authorList>
    </citation>
    <scope>NUCLEOTIDE SEQUENCE [LARGE SCALE GENOMIC DNA]</scope>
    <source>
        <strain evidence="12 13">3507LT</strain>
    </source>
</reference>
<gene>
    <name evidence="12" type="ORF">IG193_03110</name>
</gene>
<comment type="catalytic activity">
    <reaction evidence="9 10">
        <text>XTP + H2O = XMP + diphosphate + H(+)</text>
        <dbReference type="Rhea" id="RHEA:28610"/>
        <dbReference type="ChEBI" id="CHEBI:15377"/>
        <dbReference type="ChEBI" id="CHEBI:15378"/>
        <dbReference type="ChEBI" id="CHEBI:33019"/>
        <dbReference type="ChEBI" id="CHEBI:57464"/>
        <dbReference type="ChEBI" id="CHEBI:61314"/>
        <dbReference type="EC" id="3.6.1.66"/>
    </reaction>
</comment>
<evidence type="ECO:0000256" key="1">
    <source>
        <dbReference type="ARBA" id="ARBA00008023"/>
    </source>
</evidence>
<feature type="binding site" evidence="10">
    <location>
        <position position="163"/>
    </location>
    <ligand>
        <name>substrate</name>
    </ligand>
</feature>
<evidence type="ECO:0000256" key="3">
    <source>
        <dbReference type="ARBA" id="ARBA00022723"/>
    </source>
</evidence>
<organism evidence="12 13">
    <name type="scientific">Infirmifilum lucidum</name>
    <dbReference type="NCBI Taxonomy" id="2776706"/>
    <lineage>
        <taxon>Archaea</taxon>
        <taxon>Thermoproteota</taxon>
        <taxon>Thermoprotei</taxon>
        <taxon>Thermofilales</taxon>
        <taxon>Thermofilaceae</taxon>
        <taxon>Infirmifilum</taxon>
    </lineage>
</organism>
<keyword evidence="6 10" id="KW-0460">Magnesium</keyword>
<dbReference type="InterPro" id="IPR002637">
    <property type="entry name" value="RdgB/HAM1"/>
</dbReference>
<dbReference type="Pfam" id="PF01725">
    <property type="entry name" value="Ham1p_like"/>
    <property type="match status" value="1"/>
</dbReference>
<dbReference type="EC" id="3.6.1.66" evidence="10"/>
<dbReference type="Proteomes" id="UP000594121">
    <property type="component" value="Chromosome"/>
</dbReference>
<accession>A0A7L9FKJ3</accession>
<comment type="cofactor">
    <cofactor evidence="10">
        <name>Mg(2+)</name>
        <dbReference type="ChEBI" id="CHEBI:18420"/>
    </cofactor>
    <text evidence="10">Binds 1 Mg(2+) ion per subunit.</text>
</comment>
<feature type="active site" description="Proton acceptor" evidence="10">
    <location>
        <position position="64"/>
    </location>
</feature>
<proteinExistence type="inferred from homology"/>
<dbReference type="NCBIfam" id="NF011396">
    <property type="entry name" value="PRK14821.1"/>
    <property type="match status" value="1"/>
</dbReference>
<feature type="binding site" evidence="10">
    <location>
        <begin position="7"/>
        <end position="12"/>
    </location>
    <ligand>
        <name>substrate</name>
    </ligand>
</feature>
<dbReference type="HAMAP" id="MF_01405">
    <property type="entry name" value="Non_canon_purine_NTPase"/>
    <property type="match status" value="1"/>
</dbReference>
<dbReference type="GO" id="GO:0017111">
    <property type="term" value="F:ribonucleoside triphosphate phosphatase activity"/>
    <property type="evidence" value="ECO:0007669"/>
    <property type="project" value="InterPro"/>
</dbReference>